<dbReference type="InterPro" id="IPR008928">
    <property type="entry name" value="6-hairpin_glycosidase_sf"/>
</dbReference>
<dbReference type="AlphaFoldDB" id="A0A3B7MRJ8"/>
<dbReference type="GO" id="GO:0016787">
    <property type="term" value="F:hydrolase activity"/>
    <property type="evidence" value="ECO:0007669"/>
    <property type="project" value="UniProtKB-KW"/>
</dbReference>
<protein>
    <recommendedName>
        <fullName evidence="5">Glycoside hydrolase family 88 protein</fullName>
    </recommendedName>
</protein>
<dbReference type="PANTHER" id="PTHR33886:SF8">
    <property type="entry name" value="UNSATURATED RHAMNOGALACTURONAN HYDROLASE (EUROFUNG)"/>
    <property type="match status" value="1"/>
</dbReference>
<keyword evidence="2" id="KW-0732">Signal</keyword>
<dbReference type="Proteomes" id="UP000263900">
    <property type="component" value="Chromosome"/>
</dbReference>
<reference evidence="3 4" key="1">
    <citation type="submission" date="2018-09" db="EMBL/GenBank/DDBJ databases">
        <title>Genome sequencing of strain 6GH32-13.</title>
        <authorList>
            <person name="Weon H.-Y."/>
            <person name="Heo J."/>
            <person name="Kwon S.-W."/>
        </authorList>
    </citation>
    <scope>NUCLEOTIDE SEQUENCE [LARGE SCALE GENOMIC DNA]</scope>
    <source>
        <strain evidence="3 4">5GH32-13</strain>
    </source>
</reference>
<organism evidence="3 4">
    <name type="scientific">Paraflavitalea soli</name>
    <dbReference type="NCBI Taxonomy" id="2315862"/>
    <lineage>
        <taxon>Bacteria</taxon>
        <taxon>Pseudomonadati</taxon>
        <taxon>Bacteroidota</taxon>
        <taxon>Chitinophagia</taxon>
        <taxon>Chitinophagales</taxon>
        <taxon>Chitinophagaceae</taxon>
        <taxon>Paraflavitalea</taxon>
    </lineage>
</organism>
<dbReference type="OrthoDB" id="9807186at2"/>
<dbReference type="PANTHER" id="PTHR33886">
    <property type="entry name" value="UNSATURATED RHAMNOGALACTURONAN HYDROLASE (EUROFUNG)"/>
    <property type="match status" value="1"/>
</dbReference>
<dbReference type="EMBL" id="CP032157">
    <property type="protein sequence ID" value="AXY74235.1"/>
    <property type="molecule type" value="Genomic_DNA"/>
</dbReference>
<evidence type="ECO:0000256" key="1">
    <source>
        <dbReference type="ARBA" id="ARBA00022801"/>
    </source>
</evidence>
<gene>
    <name evidence="3" type="ORF">D3H65_09725</name>
</gene>
<evidence type="ECO:0000313" key="3">
    <source>
        <dbReference type="EMBL" id="AXY74235.1"/>
    </source>
</evidence>
<dbReference type="GO" id="GO:0005975">
    <property type="term" value="P:carbohydrate metabolic process"/>
    <property type="evidence" value="ECO:0007669"/>
    <property type="project" value="InterPro"/>
</dbReference>
<dbReference type="SUPFAM" id="SSF48208">
    <property type="entry name" value="Six-hairpin glycosidases"/>
    <property type="match status" value="1"/>
</dbReference>
<dbReference type="InterPro" id="IPR012341">
    <property type="entry name" value="6hp_glycosidase-like_sf"/>
</dbReference>
<dbReference type="Gene3D" id="1.50.10.10">
    <property type="match status" value="1"/>
</dbReference>
<dbReference type="Pfam" id="PF07470">
    <property type="entry name" value="Glyco_hydro_88"/>
    <property type="match status" value="1"/>
</dbReference>
<proteinExistence type="predicted"/>
<dbReference type="RefSeq" id="WP_119050122.1">
    <property type="nucleotide sequence ID" value="NZ_CP032157.1"/>
</dbReference>
<feature type="chain" id="PRO_5017542429" description="Glycoside hydrolase family 88 protein" evidence="2">
    <location>
        <begin position="29"/>
        <end position="583"/>
    </location>
</feature>
<evidence type="ECO:0000313" key="4">
    <source>
        <dbReference type="Proteomes" id="UP000263900"/>
    </source>
</evidence>
<dbReference type="KEGG" id="pseg:D3H65_09725"/>
<evidence type="ECO:0008006" key="5">
    <source>
        <dbReference type="Google" id="ProtNLM"/>
    </source>
</evidence>
<accession>A0A3B7MRJ8</accession>
<name>A0A3B7MRJ8_9BACT</name>
<dbReference type="InterPro" id="IPR052043">
    <property type="entry name" value="PolySaccharide_Degr_Enz"/>
</dbReference>
<dbReference type="InterPro" id="IPR010905">
    <property type="entry name" value="Glyco_hydro_88"/>
</dbReference>
<keyword evidence="4" id="KW-1185">Reference proteome</keyword>
<sequence length="583" mass="64819">MKHRIPYLYRLIALMLLPLLAGGGRVHAQASPAALTLARQVADRFIADTRFDLVFEPQEEVLGMQVVNFSHLALQAGQRGYALRYSQSGADTLVRFGISSAASLQIWLNDVLVFEQPSGLSTNPKEVAYGKFRFSRYFTARQQKGSNKWLILLDGANQIAPVVLLRPQTAADDLDGAVAFNSPETGGTWLFAGGFAAGSSSSLPGSIQFPYLTGTDLYSWQKAPQRLLPTLRIDSTAAYQRESYANWHYSHGIAVWSILQLAGATEQTGYNGFVKKYTDFVLNSSPYFNYQYEQQHAWRGTLHRLFRRTMLDDTGAPILPFAALYTTTDNAGLKALVDTIAQVVRTQQTRLADGTFCRPEPVAYTVWADDLFMSVPFLSIMAKATGNAGFFDEASKQVLQFQQYLFNPATGLYKHGWFSTSREQAVAYWGRANGWIAWATAELLNVLPRQHAAYQKILTAFRQHMAALVKCQLANGMWPQLLNRPDSYAETSCTAMFTLAIARGVSKGWLPSAYKKYALLGWQGVARNIEENGLVHGICRGTEIGFDEQFYLDRKQLDNDPRGLGAVITAGIEISKLDQSTKK</sequence>
<feature type="signal peptide" evidence="2">
    <location>
        <begin position="1"/>
        <end position="28"/>
    </location>
</feature>
<evidence type="ECO:0000256" key="2">
    <source>
        <dbReference type="SAM" id="SignalP"/>
    </source>
</evidence>
<keyword evidence="1" id="KW-0378">Hydrolase</keyword>